<evidence type="ECO:0000313" key="3">
    <source>
        <dbReference type="EMBL" id="AAY90849.1"/>
    </source>
</evidence>
<proteinExistence type="predicted"/>
<evidence type="ECO:0000259" key="2">
    <source>
        <dbReference type="PROSITE" id="PS50966"/>
    </source>
</evidence>
<protein>
    <recommendedName>
        <fullName evidence="2">SWIM-type domain-containing protein</fullName>
    </recommendedName>
</protein>
<organism evidence="3 4">
    <name type="scientific">Pseudomonas fluorescens (strain ATCC BAA-477 / NRRL B-23932 / Pf-5)</name>
    <dbReference type="NCBI Taxonomy" id="220664"/>
    <lineage>
        <taxon>Bacteria</taxon>
        <taxon>Pseudomonadati</taxon>
        <taxon>Pseudomonadota</taxon>
        <taxon>Gammaproteobacteria</taxon>
        <taxon>Pseudomonadales</taxon>
        <taxon>Pseudomonadaceae</taxon>
        <taxon>Pseudomonas</taxon>
    </lineage>
</organism>
<name>Q4KGF0_PSEF5</name>
<dbReference type="eggNOG" id="ENOG5031U50">
    <property type="taxonomic scope" value="Bacteria"/>
</dbReference>
<evidence type="ECO:0000313" key="4">
    <source>
        <dbReference type="Proteomes" id="UP000008540"/>
    </source>
</evidence>
<keyword evidence="1" id="KW-0479">Metal-binding</keyword>
<dbReference type="AlphaFoldDB" id="Q4KGF0"/>
<dbReference type="HOGENOM" id="CLU_655307_0_0_6"/>
<dbReference type="EMBL" id="CP000076">
    <property type="protein sequence ID" value="AAY90849.1"/>
    <property type="molecule type" value="Genomic_DNA"/>
</dbReference>
<sequence>MRTVDIKVEVVRLYTAPFCSCEFLTDCVFTQPDQAALFCLLEHLLLHSPCRHIYQITSIAQQNAAHQRQFLQHHCTSGRVIRNREVLQQLSNSANAIRRCIVQDVYGSLGIDQLGGDVAVVAGYSLITRHLLSLFSLTEDSVNQVAKPGRSFNAPSTISSVPPCPLSLIPTGLSASAVRQFLICLEDLFKPVLRDFPGLQCRRLSPCHRWFSGGGALLKTSQGRSVMRLLSLLFTLALLAGCASTPDYYISPKPVRIPATATYWIDTFNLQLVGESERFLPEDKLRQQLGMELIRQLGNANRYAATKDSADYLLDVDAVYKRRLSDSQGGLVSMVVDDNTILASVDFGYKVQVKRDGAEVLHFAQERNGLQPAGAMGQLRNMKTMLGAITNSGNSDVENFYIRALPRFIVRDITAIPSR</sequence>
<gene>
    <name evidence="3" type="ordered locus">PFL_1557</name>
</gene>
<dbReference type="Proteomes" id="UP000008540">
    <property type="component" value="Chromosome"/>
</dbReference>
<dbReference type="KEGG" id="pfl:PFL_1557"/>
<keyword evidence="1" id="KW-0862">Zinc</keyword>
<dbReference type="GO" id="GO:0008270">
    <property type="term" value="F:zinc ion binding"/>
    <property type="evidence" value="ECO:0007669"/>
    <property type="project" value="UniProtKB-KW"/>
</dbReference>
<evidence type="ECO:0000256" key="1">
    <source>
        <dbReference type="PROSITE-ProRule" id="PRU00325"/>
    </source>
</evidence>
<accession>Q4KGF0</accession>
<feature type="domain" description="SWIM-type" evidence="2">
    <location>
        <begin position="4"/>
        <end position="61"/>
    </location>
</feature>
<keyword evidence="1" id="KW-0863">Zinc-finger</keyword>
<reference evidence="3 4" key="1">
    <citation type="journal article" date="2005" name="Nat. Biotechnol.">
        <title>Complete genome sequence of the plant commensal Pseudomonas fluorescens Pf-5.</title>
        <authorList>
            <person name="Paulsen I.T."/>
            <person name="Press C.M."/>
            <person name="Ravel J."/>
            <person name="Kobayashi D.Y."/>
            <person name="Myers G.S."/>
            <person name="Mavrodi D.V."/>
            <person name="DeBoy R.T."/>
            <person name="Seshadri R."/>
            <person name="Ren Q."/>
            <person name="Madupu R."/>
            <person name="Dodson R.J."/>
            <person name="Durkin A.S."/>
            <person name="Brinkac L.M."/>
            <person name="Daugherty S.C."/>
            <person name="Sullivan S.A."/>
            <person name="Rosovitz M.J."/>
            <person name="Gwinn M.L."/>
            <person name="Zhou L."/>
            <person name="Schneider D.J."/>
            <person name="Cartinhour S.W."/>
            <person name="Nelson W.C."/>
            <person name="Weidman J."/>
            <person name="Watkins K."/>
            <person name="Tran K."/>
            <person name="Khouri H."/>
            <person name="Pierson E.A."/>
            <person name="Pierson L.S.III."/>
            <person name="Thomashow L.S."/>
            <person name="Loper J.E."/>
        </authorList>
    </citation>
    <scope>NUCLEOTIDE SEQUENCE [LARGE SCALE GENOMIC DNA]</scope>
    <source>
        <strain evidence="4">ATCC BAA-477 / NRRL B-23932 / Pf-5</strain>
    </source>
</reference>
<dbReference type="InterPro" id="IPR007527">
    <property type="entry name" value="Znf_SWIM"/>
</dbReference>
<dbReference type="PROSITE" id="PS50966">
    <property type="entry name" value="ZF_SWIM"/>
    <property type="match status" value="1"/>
</dbReference>